<sequence>MEGSSLNSHRMYRKSLALRDMSEAIAGYFSYNTDFFSLKRYGSFRDDISKSLVTDATLITKEVEHVAQSQSYSVRMRSLSFIHIMTQNILAYCNGLEKDGVAEKEYLNLLRKEIKTFRSSFKKWRKSFQNGSDE</sequence>
<evidence type="ECO:0000313" key="2">
    <source>
        <dbReference type="Proteomes" id="UP000291981"/>
    </source>
</evidence>
<dbReference type="EMBL" id="SGIU01000001">
    <property type="protein sequence ID" value="TAI49460.1"/>
    <property type="molecule type" value="Genomic_DNA"/>
</dbReference>
<proteinExistence type="predicted"/>
<accession>A0A4V2HSX4</accession>
<evidence type="ECO:0008006" key="3">
    <source>
        <dbReference type="Google" id="ProtNLM"/>
    </source>
</evidence>
<gene>
    <name evidence="1" type="ORF">EW142_06570</name>
</gene>
<evidence type="ECO:0000313" key="1">
    <source>
        <dbReference type="EMBL" id="TAI49460.1"/>
    </source>
</evidence>
<name>A0A4V2HSX4_9FLAO</name>
<protein>
    <recommendedName>
        <fullName evidence="3">Four helix bundle protein</fullName>
    </recommendedName>
</protein>
<reference evidence="1 2" key="1">
    <citation type="submission" date="2019-02" db="EMBL/GenBank/DDBJ databases">
        <title>Draft genome sequence of Muricauda sp. 176CP4-71.</title>
        <authorList>
            <person name="Park J.-S."/>
        </authorList>
    </citation>
    <scope>NUCLEOTIDE SEQUENCE [LARGE SCALE GENOMIC DNA]</scope>
    <source>
        <strain evidence="1 2">176CP4-71</strain>
    </source>
</reference>
<comment type="caution">
    <text evidence="1">The sequence shown here is derived from an EMBL/GenBank/DDBJ whole genome shotgun (WGS) entry which is preliminary data.</text>
</comment>
<dbReference type="OrthoDB" id="1443689at2"/>
<organism evidence="1 2">
    <name type="scientific">Flagellimonas allohymeniacidonis</name>
    <dbReference type="NCBI Taxonomy" id="2517819"/>
    <lineage>
        <taxon>Bacteria</taxon>
        <taxon>Pseudomonadati</taxon>
        <taxon>Bacteroidota</taxon>
        <taxon>Flavobacteriia</taxon>
        <taxon>Flavobacteriales</taxon>
        <taxon>Flavobacteriaceae</taxon>
        <taxon>Flagellimonas</taxon>
    </lineage>
</organism>
<dbReference type="AlphaFoldDB" id="A0A4V2HSX4"/>
<keyword evidence="2" id="KW-1185">Reference proteome</keyword>
<dbReference type="Proteomes" id="UP000291981">
    <property type="component" value="Unassembled WGS sequence"/>
</dbReference>